<evidence type="ECO:0000313" key="4">
    <source>
        <dbReference type="Proteomes" id="UP000265801"/>
    </source>
</evidence>
<dbReference type="OrthoDB" id="2845592at2"/>
<dbReference type="Gene3D" id="1.10.10.60">
    <property type="entry name" value="Homeodomain-like"/>
    <property type="match status" value="1"/>
</dbReference>
<dbReference type="AlphaFoldDB" id="A0A3A1R9J7"/>
<dbReference type="InterPro" id="IPR001005">
    <property type="entry name" value="SANT/Myb"/>
</dbReference>
<accession>A0A3A1R9J7</accession>
<gene>
    <name evidence="3" type="ORF">D3H55_03500</name>
</gene>
<protein>
    <recommendedName>
        <fullName evidence="2">Myb-like domain-containing protein</fullName>
    </recommendedName>
</protein>
<dbReference type="PANTHER" id="PTHR41302:SF2">
    <property type="entry name" value="PRESPORE SPECIFIC TRANSCRIPTIONAL ACTIVATOR RSFA"/>
    <property type="match status" value="1"/>
</dbReference>
<reference evidence="3 4" key="1">
    <citation type="submission" date="2018-09" db="EMBL/GenBank/DDBJ databases">
        <title>Bacillus saliacetes sp. nov., isolated from Thai shrimp paste (Ka-pi).</title>
        <authorList>
            <person name="Daroonpunt R."/>
            <person name="Tanasupawat S."/>
            <person name="Yiamsombut S."/>
        </authorList>
    </citation>
    <scope>NUCLEOTIDE SEQUENCE [LARGE SCALE GENOMIC DNA]</scope>
    <source>
        <strain evidence="3 4">SKP7-4</strain>
    </source>
</reference>
<evidence type="ECO:0000313" key="3">
    <source>
        <dbReference type="EMBL" id="RIW37650.1"/>
    </source>
</evidence>
<feature type="domain" description="Myb-like" evidence="2">
    <location>
        <begin position="1"/>
        <end position="51"/>
    </location>
</feature>
<dbReference type="PROSITE" id="PS50090">
    <property type="entry name" value="MYB_LIKE"/>
    <property type="match status" value="1"/>
</dbReference>
<feature type="coiled-coil region" evidence="1">
    <location>
        <begin position="87"/>
        <end position="114"/>
    </location>
</feature>
<proteinExistence type="predicted"/>
<dbReference type="InterPro" id="IPR014243">
    <property type="entry name" value="RsfA-like"/>
</dbReference>
<dbReference type="EMBL" id="QXIR01000003">
    <property type="protein sequence ID" value="RIW37650.1"/>
    <property type="molecule type" value="Genomic_DNA"/>
</dbReference>
<organism evidence="3 4">
    <name type="scientific">Bacillus salacetis</name>
    <dbReference type="NCBI Taxonomy" id="2315464"/>
    <lineage>
        <taxon>Bacteria</taxon>
        <taxon>Bacillati</taxon>
        <taxon>Bacillota</taxon>
        <taxon>Bacilli</taxon>
        <taxon>Bacillales</taxon>
        <taxon>Bacillaceae</taxon>
        <taxon>Bacillus</taxon>
    </lineage>
</organism>
<keyword evidence="4" id="KW-1185">Reference proteome</keyword>
<name>A0A3A1R9J7_9BACI</name>
<sequence>MKWTEYEEKLLSEIVITYIQEGKTLKEAFEEAAYSIGRTTGACRFRWNKKMKKLKTDGDINWIPSQTLEDCISFLQSLCPENPVSENEQLKKEQEELIKALHAAERNYQDLREYYKNLLMPGI</sequence>
<evidence type="ECO:0000256" key="1">
    <source>
        <dbReference type="SAM" id="Coils"/>
    </source>
</evidence>
<dbReference type="RefSeq" id="WP_119545531.1">
    <property type="nucleotide sequence ID" value="NZ_QXIR01000003.1"/>
</dbReference>
<dbReference type="Pfam" id="PF13921">
    <property type="entry name" value="Myb_DNA-bind_6"/>
    <property type="match status" value="1"/>
</dbReference>
<dbReference type="Proteomes" id="UP000265801">
    <property type="component" value="Unassembled WGS sequence"/>
</dbReference>
<keyword evidence="1" id="KW-0175">Coiled coil</keyword>
<dbReference type="PANTHER" id="PTHR41302">
    <property type="entry name" value="PRESPORE-SPECIFIC TRANSCRIPTIONAL REGULATOR RSFA-RELATED"/>
    <property type="match status" value="1"/>
</dbReference>
<comment type="caution">
    <text evidence="3">The sequence shown here is derived from an EMBL/GenBank/DDBJ whole genome shotgun (WGS) entry which is preliminary data.</text>
</comment>
<evidence type="ECO:0000259" key="2">
    <source>
        <dbReference type="PROSITE" id="PS50090"/>
    </source>
</evidence>